<dbReference type="Proteomes" id="UP000242930">
    <property type="component" value="Unassembled WGS sequence"/>
</dbReference>
<evidence type="ECO:0000256" key="3">
    <source>
        <dbReference type="ARBA" id="ARBA00022475"/>
    </source>
</evidence>
<dbReference type="Gene3D" id="2.70.150.10">
    <property type="entry name" value="Calcium-transporting ATPase, cytoplasmic transduction domain A"/>
    <property type="match status" value="1"/>
</dbReference>
<evidence type="ECO:0000256" key="5">
    <source>
        <dbReference type="ARBA" id="ARBA00022741"/>
    </source>
</evidence>
<dbReference type="InterPro" id="IPR023214">
    <property type="entry name" value="HAD_sf"/>
</dbReference>
<dbReference type="Gene3D" id="1.20.1110.10">
    <property type="entry name" value="Calcium-transporting ATPase, transmembrane domain"/>
    <property type="match status" value="1"/>
</dbReference>
<feature type="transmembrane region" description="Helical" evidence="10">
    <location>
        <begin position="266"/>
        <end position="286"/>
    </location>
</feature>
<dbReference type="Pfam" id="PF13246">
    <property type="entry name" value="Cation_ATPase"/>
    <property type="match status" value="1"/>
</dbReference>
<keyword evidence="3" id="KW-1003">Cell membrane</keyword>
<feature type="transmembrane region" description="Helical" evidence="10">
    <location>
        <begin position="768"/>
        <end position="793"/>
    </location>
</feature>
<reference evidence="13" key="1">
    <citation type="submission" date="2016-10" db="EMBL/GenBank/DDBJ databases">
        <authorList>
            <person name="Varghese N."/>
            <person name="Submissions S."/>
        </authorList>
    </citation>
    <scope>NUCLEOTIDE SEQUENCE [LARGE SCALE GENOMIC DNA]</scope>
    <source>
        <strain evidence="13">LMG 25967</strain>
    </source>
</reference>
<dbReference type="SMART" id="SM00831">
    <property type="entry name" value="Cation_ATPase_N"/>
    <property type="match status" value="1"/>
</dbReference>
<dbReference type="InterPro" id="IPR036412">
    <property type="entry name" value="HAD-like_sf"/>
</dbReference>
<dbReference type="InterPro" id="IPR023298">
    <property type="entry name" value="ATPase_P-typ_TM_dom_sf"/>
</dbReference>
<feature type="transmembrane region" description="Helical" evidence="10">
    <location>
        <begin position="849"/>
        <end position="870"/>
    </location>
</feature>
<dbReference type="PRINTS" id="PR00119">
    <property type="entry name" value="CATATPASE"/>
</dbReference>
<comment type="similarity">
    <text evidence="2">Belongs to the cation transport ATPase (P-type) (TC 3.A.3) family. Type IIA subfamily.</text>
</comment>
<evidence type="ECO:0000256" key="7">
    <source>
        <dbReference type="ARBA" id="ARBA00022967"/>
    </source>
</evidence>
<dbReference type="PRINTS" id="PR00120">
    <property type="entry name" value="HATPASE"/>
</dbReference>
<evidence type="ECO:0000256" key="2">
    <source>
        <dbReference type="ARBA" id="ARBA00005675"/>
    </source>
</evidence>
<dbReference type="SUPFAM" id="SSF81660">
    <property type="entry name" value="Metal cation-transporting ATPase, ATP-binding domain N"/>
    <property type="match status" value="1"/>
</dbReference>
<protein>
    <submittedName>
        <fullName evidence="12">Plasma-membrane calcium-translocating P-type ATPase</fullName>
    </submittedName>
</protein>
<feature type="transmembrane region" description="Helical" evidence="10">
    <location>
        <begin position="72"/>
        <end position="92"/>
    </location>
</feature>
<dbReference type="PANTHER" id="PTHR43294:SF21">
    <property type="entry name" value="CATION TRANSPORTING ATPASE"/>
    <property type="match status" value="1"/>
</dbReference>
<dbReference type="GO" id="GO:0016887">
    <property type="term" value="F:ATP hydrolysis activity"/>
    <property type="evidence" value="ECO:0007669"/>
    <property type="project" value="InterPro"/>
</dbReference>
<dbReference type="GO" id="GO:0005524">
    <property type="term" value="F:ATP binding"/>
    <property type="evidence" value="ECO:0007669"/>
    <property type="project" value="UniProtKB-KW"/>
</dbReference>
<dbReference type="OrthoDB" id="9814270at2"/>
<evidence type="ECO:0000256" key="4">
    <source>
        <dbReference type="ARBA" id="ARBA00022692"/>
    </source>
</evidence>
<dbReference type="PROSITE" id="PS00154">
    <property type="entry name" value="ATPASE_E1_E2"/>
    <property type="match status" value="1"/>
</dbReference>
<dbReference type="SUPFAM" id="SSF81653">
    <property type="entry name" value="Calcium ATPase, transduction domain A"/>
    <property type="match status" value="1"/>
</dbReference>
<dbReference type="SFLD" id="SFLDG00002">
    <property type="entry name" value="C1.7:_P-type_atpase_like"/>
    <property type="match status" value="1"/>
</dbReference>
<dbReference type="InterPro" id="IPR001757">
    <property type="entry name" value="P_typ_ATPase"/>
</dbReference>
<evidence type="ECO:0000313" key="12">
    <source>
        <dbReference type="EMBL" id="SEI80105.1"/>
    </source>
</evidence>
<dbReference type="InterPro" id="IPR006068">
    <property type="entry name" value="ATPase_P-typ_cation-transptr_C"/>
</dbReference>
<keyword evidence="8 10" id="KW-1133">Transmembrane helix</keyword>
<dbReference type="InterPro" id="IPR044492">
    <property type="entry name" value="P_typ_ATPase_HD_dom"/>
</dbReference>
<evidence type="ECO:0000256" key="9">
    <source>
        <dbReference type="ARBA" id="ARBA00023136"/>
    </source>
</evidence>
<evidence type="ECO:0000256" key="8">
    <source>
        <dbReference type="ARBA" id="ARBA00022989"/>
    </source>
</evidence>
<evidence type="ECO:0000256" key="6">
    <source>
        <dbReference type="ARBA" id="ARBA00022840"/>
    </source>
</evidence>
<organism evidence="12 13">
    <name type="scientific">Pseudomonas linyingensis</name>
    <dbReference type="NCBI Taxonomy" id="915471"/>
    <lineage>
        <taxon>Bacteria</taxon>
        <taxon>Pseudomonadati</taxon>
        <taxon>Pseudomonadota</taxon>
        <taxon>Gammaproteobacteria</taxon>
        <taxon>Pseudomonadales</taxon>
        <taxon>Pseudomonadaceae</taxon>
        <taxon>Pseudomonas</taxon>
    </lineage>
</organism>
<dbReference type="AlphaFoldDB" id="A0A1H6TV57"/>
<feature type="domain" description="Cation-transporting P-type ATPase N-terminal" evidence="11">
    <location>
        <begin position="19"/>
        <end position="92"/>
    </location>
</feature>
<name>A0A1H6TV57_9PSED</name>
<dbReference type="NCBIfam" id="TIGR01494">
    <property type="entry name" value="ATPase_P-type"/>
    <property type="match status" value="3"/>
</dbReference>
<gene>
    <name evidence="12" type="ORF">SAMN05216201_102264</name>
</gene>
<evidence type="ECO:0000259" key="11">
    <source>
        <dbReference type="SMART" id="SM00831"/>
    </source>
</evidence>
<sequence length="921" mass="99461">MVNPERLRPDRRLGIPIVRIAQLVPRDALASLHSSSGGLTSAEAERRRNEYGLNRIERIRGEPLWRQLAREFVHFFALVLWLAAAMAFFAEYHDPGQGMATLGAAIVGVILINGSFSFWQAYRAERAMAALTRLLPQQVTVLRDGRATRLHAEQLVPGDVVLVQEGDSVPADCRLLEADGLRVSLATLTGESLAQTRTPEASEAADRLSAPNLLLAGTTAVAGHGRALVFATGMHTEFGKIARLTQTGSDGHSPLQREIIHLSRQLALLAMAIGVLFFLLGQALGLPLWGNLIFAIGIIVANVPEGLLPSVTLALAMATQRMARQNALIRHLPAVEALGAATVICTDKTGTLTLNHMTVRQLFVAGEALDLPLPSDRLERCRPLLDVARHCHSLREVSEGSRLSVLGDPMEVALVELGRQARDDAGHATRIHEFAFDTTRRRMSTVHDLAEGRLLYCKGAPEVLLPLCSQALTADGVQPLDEAQRERLRQAQEDMAARGLRVLALAWRRVGGEALRVELESELIHAGLVGIEDPPRAEVPEAIRRCRGAGIQVIMLTGDHPVTASAIAREIGLVTGAAPRVISGDDLRHLSESQLQFALDAPEVLFARVTADQKLLVVEALQRKGQVVAVTGDGVNDAPALKRADIGIAMGIGGTDVAREAADMVLLDDNFASIVKAVEEGRAVYANIRKFLTYILSSNIPELVPYLAFVVLPIPLPLTIIQILAVDLGTDMLPALALGAERPDPQCMQRPPRPRAERLLSWPLLARAYLFLGPLEALAGMSLFFLVLAWGGWEYGTPLPRLDPLYLQATGACLAAIVVMQVANLLACRSPTESLLKSGVDGNPLGGNPLLLWGIACELLLIAAIIYTPLGQSLFGTAALPAEAWLAMLPFALGLLLLEEARKGWMRRRRRRDAAPVADGG</sequence>
<dbReference type="FunFam" id="3.40.50.1000:FF:000083">
    <property type="entry name" value="Sodium/potassium-transporting ATPase subunit alpha"/>
    <property type="match status" value="1"/>
</dbReference>
<dbReference type="GO" id="GO:0019829">
    <property type="term" value="F:ATPase-coupled monoatomic cation transmembrane transporter activity"/>
    <property type="evidence" value="ECO:0007669"/>
    <property type="project" value="TreeGrafter"/>
</dbReference>
<evidence type="ECO:0000313" key="13">
    <source>
        <dbReference type="Proteomes" id="UP000242930"/>
    </source>
</evidence>
<dbReference type="Pfam" id="PF08282">
    <property type="entry name" value="Hydrolase_3"/>
    <property type="match status" value="1"/>
</dbReference>
<dbReference type="Pfam" id="PF00122">
    <property type="entry name" value="E1-E2_ATPase"/>
    <property type="match status" value="1"/>
</dbReference>
<dbReference type="Pfam" id="PF00690">
    <property type="entry name" value="Cation_ATPase_N"/>
    <property type="match status" value="1"/>
</dbReference>
<feature type="transmembrane region" description="Helical" evidence="10">
    <location>
        <begin position="720"/>
        <end position="740"/>
    </location>
</feature>
<proteinExistence type="inferred from homology"/>
<keyword evidence="13" id="KW-1185">Reference proteome</keyword>
<dbReference type="InterPro" id="IPR059000">
    <property type="entry name" value="ATPase_P-type_domA"/>
</dbReference>
<feature type="transmembrane region" description="Helical" evidence="10">
    <location>
        <begin position="691"/>
        <end position="714"/>
    </location>
</feature>
<feature type="transmembrane region" description="Helical" evidence="10">
    <location>
        <begin position="98"/>
        <end position="119"/>
    </location>
</feature>
<dbReference type="InterPro" id="IPR023299">
    <property type="entry name" value="ATPase_P-typ_cyto_dom_N"/>
</dbReference>
<dbReference type="InterPro" id="IPR050510">
    <property type="entry name" value="Cation_transp_ATPase_P-type"/>
</dbReference>
<keyword evidence="9 10" id="KW-0472">Membrane</keyword>
<keyword evidence="4 10" id="KW-0812">Transmembrane</keyword>
<dbReference type="Pfam" id="PF00689">
    <property type="entry name" value="Cation_ATPase_C"/>
    <property type="match status" value="1"/>
</dbReference>
<dbReference type="SUPFAM" id="SSF81665">
    <property type="entry name" value="Calcium ATPase, transmembrane domain M"/>
    <property type="match status" value="1"/>
</dbReference>
<feature type="transmembrane region" description="Helical" evidence="10">
    <location>
        <begin position="805"/>
        <end position="828"/>
    </location>
</feature>
<dbReference type="Gene3D" id="3.40.1110.10">
    <property type="entry name" value="Calcium-transporting ATPase, cytoplasmic domain N"/>
    <property type="match status" value="1"/>
</dbReference>
<feature type="transmembrane region" description="Helical" evidence="10">
    <location>
        <begin position="882"/>
        <end position="901"/>
    </location>
</feature>
<dbReference type="Gene3D" id="3.40.50.1000">
    <property type="entry name" value="HAD superfamily/HAD-like"/>
    <property type="match status" value="1"/>
</dbReference>
<dbReference type="SFLD" id="SFLDF00027">
    <property type="entry name" value="p-type_atpase"/>
    <property type="match status" value="1"/>
</dbReference>
<dbReference type="InterPro" id="IPR004014">
    <property type="entry name" value="ATPase_P-typ_cation-transptr_N"/>
</dbReference>
<dbReference type="GO" id="GO:1902600">
    <property type="term" value="P:proton transmembrane transport"/>
    <property type="evidence" value="ECO:0007669"/>
    <property type="project" value="TreeGrafter"/>
</dbReference>
<dbReference type="EMBL" id="FNZE01000002">
    <property type="protein sequence ID" value="SEI80105.1"/>
    <property type="molecule type" value="Genomic_DNA"/>
</dbReference>
<dbReference type="PANTHER" id="PTHR43294">
    <property type="entry name" value="SODIUM/POTASSIUM-TRANSPORTING ATPASE SUBUNIT ALPHA"/>
    <property type="match status" value="1"/>
</dbReference>
<keyword evidence="6" id="KW-0067">ATP-binding</keyword>
<dbReference type="SUPFAM" id="SSF56784">
    <property type="entry name" value="HAD-like"/>
    <property type="match status" value="1"/>
</dbReference>
<dbReference type="GO" id="GO:0005886">
    <property type="term" value="C:plasma membrane"/>
    <property type="evidence" value="ECO:0007669"/>
    <property type="project" value="UniProtKB-SubCell"/>
</dbReference>
<keyword evidence="7" id="KW-1278">Translocase</keyword>
<dbReference type="InterPro" id="IPR008250">
    <property type="entry name" value="ATPase_P-typ_transduc_dom_A_sf"/>
</dbReference>
<keyword evidence="5" id="KW-0547">Nucleotide-binding</keyword>
<comment type="subcellular location">
    <subcellularLocation>
        <location evidence="1">Cell membrane</location>
        <topology evidence="1">Multi-pass membrane protein</topology>
    </subcellularLocation>
</comment>
<feature type="transmembrane region" description="Helical" evidence="10">
    <location>
        <begin position="292"/>
        <end position="316"/>
    </location>
</feature>
<dbReference type="InterPro" id="IPR018303">
    <property type="entry name" value="ATPase_P-typ_P_site"/>
</dbReference>
<dbReference type="SFLD" id="SFLDS00003">
    <property type="entry name" value="Haloacid_Dehalogenase"/>
    <property type="match status" value="1"/>
</dbReference>
<evidence type="ECO:0000256" key="1">
    <source>
        <dbReference type="ARBA" id="ARBA00004651"/>
    </source>
</evidence>
<dbReference type="STRING" id="915471.SAMN05216201_102264"/>
<evidence type="ECO:0000256" key="10">
    <source>
        <dbReference type="SAM" id="Phobius"/>
    </source>
</evidence>
<accession>A0A1H6TV57</accession>
<dbReference type="GO" id="GO:0015662">
    <property type="term" value="F:P-type ion transporter activity"/>
    <property type="evidence" value="ECO:0007669"/>
    <property type="project" value="UniProtKB-ARBA"/>
</dbReference>